<evidence type="ECO:0000313" key="2">
    <source>
        <dbReference type="EMBL" id="KAG7158900.1"/>
    </source>
</evidence>
<dbReference type="PIRSF" id="PIRSF006305">
    <property type="entry name" value="Maf"/>
    <property type="match status" value="1"/>
</dbReference>
<keyword evidence="3" id="KW-1185">Reference proteome</keyword>
<comment type="caution">
    <text evidence="2">The sequence shown here is derived from an EMBL/GenBank/DDBJ whole genome shotgun (WGS) entry which is preliminary data.</text>
</comment>
<dbReference type="EMBL" id="JAHLQT010034244">
    <property type="protein sequence ID" value="KAG7158900.1"/>
    <property type="molecule type" value="Genomic_DNA"/>
</dbReference>
<dbReference type="NCBIfam" id="TIGR00172">
    <property type="entry name" value="maf"/>
    <property type="match status" value="1"/>
</dbReference>
<dbReference type="PANTHER" id="PTHR43213:SF5">
    <property type="entry name" value="BIFUNCTIONAL DTTP_UTP PYROPHOSPHATASE_METHYLTRANSFERASE PROTEIN-RELATED"/>
    <property type="match status" value="1"/>
</dbReference>
<dbReference type="AlphaFoldDB" id="A0A8J5MPI3"/>
<protein>
    <submittedName>
        <fullName evidence="2">Bifunctional dTTP/UTP pyrophosphatase/methyltransferase protein-like</fullName>
    </submittedName>
</protein>
<dbReference type="Pfam" id="PF02545">
    <property type="entry name" value="Maf"/>
    <property type="match status" value="1"/>
</dbReference>
<dbReference type="HAMAP" id="MF_00528">
    <property type="entry name" value="Maf"/>
    <property type="match status" value="1"/>
</dbReference>
<evidence type="ECO:0000313" key="3">
    <source>
        <dbReference type="Proteomes" id="UP000747542"/>
    </source>
</evidence>
<dbReference type="Proteomes" id="UP000747542">
    <property type="component" value="Unassembled WGS sequence"/>
</dbReference>
<dbReference type="GO" id="GO:0047429">
    <property type="term" value="F:nucleoside triphosphate diphosphatase activity"/>
    <property type="evidence" value="ECO:0007669"/>
    <property type="project" value="InterPro"/>
</dbReference>
<dbReference type="InterPro" id="IPR003697">
    <property type="entry name" value="Maf-like"/>
</dbReference>
<organism evidence="2 3">
    <name type="scientific">Homarus americanus</name>
    <name type="common">American lobster</name>
    <dbReference type="NCBI Taxonomy" id="6706"/>
    <lineage>
        <taxon>Eukaryota</taxon>
        <taxon>Metazoa</taxon>
        <taxon>Ecdysozoa</taxon>
        <taxon>Arthropoda</taxon>
        <taxon>Crustacea</taxon>
        <taxon>Multicrustacea</taxon>
        <taxon>Malacostraca</taxon>
        <taxon>Eumalacostraca</taxon>
        <taxon>Eucarida</taxon>
        <taxon>Decapoda</taxon>
        <taxon>Pleocyemata</taxon>
        <taxon>Astacidea</taxon>
        <taxon>Nephropoidea</taxon>
        <taxon>Nephropidae</taxon>
        <taxon>Homarus</taxon>
    </lineage>
</organism>
<dbReference type="PANTHER" id="PTHR43213">
    <property type="entry name" value="BIFUNCTIONAL DTTP/UTP PYROPHOSPHATASE/METHYLTRANSFERASE PROTEIN-RELATED"/>
    <property type="match status" value="1"/>
</dbReference>
<dbReference type="CDD" id="cd00555">
    <property type="entry name" value="Maf"/>
    <property type="match status" value="1"/>
</dbReference>
<evidence type="ECO:0000256" key="1">
    <source>
        <dbReference type="ARBA" id="ARBA00022801"/>
    </source>
</evidence>
<accession>A0A8J5MPI3</accession>
<sequence length="208" mass="22549">MILQYLSSLGRKKIILASSSPRRKEILEKIGLNLTIVPSTFEENLDPSNFSHPSDFVIATARGKTEEVAKRLSSSNSPPDLVIGADTCISLGGQVYGKPKDREDALSMLNKFSGTSHNVLTGVCVMVQRGTTWQEISFSEATSVQFAELSADDVNAYIDTGEPFDKAGGYGIQGLGGMLVEGIHGDYYNVMGFPLHRFCLHLATVLSE</sequence>
<gene>
    <name evidence="2" type="primary">ASMTL-L</name>
    <name evidence="2" type="ORF">Hamer_G006277</name>
</gene>
<name>A0A8J5MPI3_HOMAM</name>
<reference evidence="2" key="1">
    <citation type="journal article" date="2021" name="Sci. Adv.">
        <title>The American lobster genome reveals insights on longevity, neural, and immune adaptations.</title>
        <authorList>
            <person name="Polinski J.M."/>
            <person name="Zimin A.V."/>
            <person name="Clark K.F."/>
            <person name="Kohn A.B."/>
            <person name="Sadowski N."/>
            <person name="Timp W."/>
            <person name="Ptitsyn A."/>
            <person name="Khanna P."/>
            <person name="Romanova D.Y."/>
            <person name="Williams P."/>
            <person name="Greenwood S.J."/>
            <person name="Moroz L.L."/>
            <person name="Walt D.R."/>
            <person name="Bodnar A.G."/>
        </authorList>
    </citation>
    <scope>NUCLEOTIDE SEQUENCE</scope>
    <source>
        <strain evidence="2">GMGI-L3</strain>
    </source>
</reference>
<dbReference type="OrthoDB" id="10267058at2759"/>
<keyword evidence="1" id="KW-0378">Hydrolase</keyword>
<proteinExistence type="inferred from homology"/>